<proteinExistence type="inferred from homology"/>
<dbReference type="InterPro" id="IPR013328">
    <property type="entry name" value="6PGD_dom2"/>
</dbReference>
<dbReference type="InterPro" id="IPR036412">
    <property type="entry name" value="HAD-like_sf"/>
</dbReference>
<dbReference type="GO" id="GO:0051287">
    <property type="term" value="F:NAD binding"/>
    <property type="evidence" value="ECO:0007669"/>
    <property type="project" value="UniProtKB-UniRule"/>
</dbReference>
<dbReference type="SUPFAM" id="SSF48179">
    <property type="entry name" value="6-phosphogluconate dehydrogenase C-terminal domain-like"/>
    <property type="match status" value="1"/>
</dbReference>
<reference evidence="9" key="1">
    <citation type="submission" date="2021-01" db="EMBL/GenBank/DDBJ databases">
        <authorList>
            <person name="Corre E."/>
            <person name="Pelletier E."/>
            <person name="Niang G."/>
            <person name="Scheremetjew M."/>
            <person name="Finn R."/>
            <person name="Kale V."/>
            <person name="Holt S."/>
            <person name="Cochrane G."/>
            <person name="Meng A."/>
            <person name="Brown T."/>
            <person name="Cohen L."/>
        </authorList>
    </citation>
    <scope>NUCLEOTIDE SEQUENCE</scope>
    <source>
        <strain evidence="9">CCMP1897</strain>
    </source>
</reference>
<dbReference type="InterPro" id="IPR008927">
    <property type="entry name" value="6-PGluconate_DH-like_C_sf"/>
</dbReference>
<dbReference type="PROSITE" id="PS00957">
    <property type="entry name" value="NAD_G3PDH"/>
    <property type="match status" value="1"/>
</dbReference>
<dbReference type="Pfam" id="PF07479">
    <property type="entry name" value="NAD_Gly3P_dh_C"/>
    <property type="match status" value="1"/>
</dbReference>
<evidence type="ECO:0000256" key="4">
    <source>
        <dbReference type="ARBA" id="ARBA00048683"/>
    </source>
</evidence>
<dbReference type="GO" id="GO:0042803">
    <property type="term" value="F:protein homodimerization activity"/>
    <property type="evidence" value="ECO:0007669"/>
    <property type="project" value="InterPro"/>
</dbReference>
<evidence type="ECO:0000256" key="6">
    <source>
        <dbReference type="RuleBase" id="RU361243"/>
    </source>
</evidence>
<dbReference type="FunFam" id="3.40.50.720:FF:000365">
    <property type="entry name" value="Glycerol-3-phosphate dehydrogenase [NAD(+)]"/>
    <property type="match status" value="1"/>
</dbReference>
<dbReference type="EC" id="1.1.1.8" evidence="6"/>
<dbReference type="SUPFAM" id="SSF51735">
    <property type="entry name" value="NAD(P)-binding Rossmann-fold domains"/>
    <property type="match status" value="1"/>
</dbReference>
<dbReference type="NCBIfam" id="TIGR01488">
    <property type="entry name" value="HAD-SF-IB"/>
    <property type="match status" value="1"/>
</dbReference>
<dbReference type="PANTHER" id="PTHR11728:SF8">
    <property type="entry name" value="GLYCEROL-3-PHOSPHATE DEHYDROGENASE [NAD(+)]-RELATED"/>
    <property type="match status" value="1"/>
</dbReference>
<dbReference type="InterPro" id="IPR006168">
    <property type="entry name" value="G3P_DH_NAD-dep"/>
</dbReference>
<dbReference type="NCBIfam" id="TIGR03376">
    <property type="entry name" value="glycerol3P_DH"/>
    <property type="match status" value="1"/>
</dbReference>
<dbReference type="AlphaFoldDB" id="A0A7S3U928"/>
<evidence type="ECO:0000256" key="1">
    <source>
        <dbReference type="ARBA" id="ARBA00011009"/>
    </source>
</evidence>
<dbReference type="PANTHER" id="PTHR11728">
    <property type="entry name" value="GLYCEROL-3-PHOSPHATE DEHYDROGENASE"/>
    <property type="match status" value="1"/>
</dbReference>
<evidence type="ECO:0000259" key="7">
    <source>
        <dbReference type="Pfam" id="PF01210"/>
    </source>
</evidence>
<dbReference type="GO" id="GO:0141152">
    <property type="term" value="F:glycerol-3-phosphate dehydrogenase (NAD+) activity"/>
    <property type="evidence" value="ECO:0007669"/>
    <property type="project" value="UniProtKB-UniRule"/>
</dbReference>
<dbReference type="Gene3D" id="1.10.1040.10">
    <property type="entry name" value="N-(1-d-carboxylethyl)-l-norvaline Dehydrogenase, domain 2"/>
    <property type="match status" value="1"/>
</dbReference>
<dbReference type="SUPFAM" id="SSF56784">
    <property type="entry name" value="HAD-like"/>
    <property type="match status" value="1"/>
</dbReference>
<dbReference type="CDD" id="cd04309">
    <property type="entry name" value="HAD_PSP_eu"/>
    <property type="match status" value="1"/>
</dbReference>
<evidence type="ECO:0000256" key="5">
    <source>
        <dbReference type="RuleBase" id="RU000437"/>
    </source>
</evidence>
<dbReference type="InterPro" id="IPR011128">
    <property type="entry name" value="G3P_DH_NAD-dep_N"/>
</dbReference>
<sequence length="584" mass="64277">MDCTCSQDDSLDGLAEFAGKGEEVRRITSMAMNGEMGLEEALVKRLQIINPTPQMIKEFLAAHPPESRLTPGIKDLVSNLQKRGISVYIISGGFRPLALPFAKLLNIPPENVYANRIYFTTDDETGMPTVYAGYDTDQPTAKQGGKPEAIKALRSKHPLEDVVMIGDGITDLEAARMPGGADLFIGYGGVVERQEIRESADYYITDFSVLTKTLANHQVAFVGSGAWACSAANLVARNCKIREDFEKDVRMWVYEEEVDGRMLTEIINQDHENIKYLPGIKLEENVVAYPNLDDVISEADIIVFCVPHQFVHSICKQMVGKVRQDAVAISLTKGMRLRSDGAQLISDMVRRKLGIDCSVLMGANIAEEIGKGELSEATIGYKWPENARLFQEMFQSDSFLVETVQDVEGAELCGTLKNVVALAAGFVKGLGYGSNTKAAIMRAGMAEMRKLAKRLYFTVQDETFFMSCGLADLIATCEGGRNQRVAGAFAELSGQKTLGMLEEEMLKGQKLQGELTSNEVQAVLRAKGWELDFPLFTTVNRIIHGQLPVEFITQYQRISEVEAVEPSSDAVESAIEDAFTALKV</sequence>
<keyword evidence="2 5" id="KW-0560">Oxidoreductase</keyword>
<evidence type="ECO:0000256" key="3">
    <source>
        <dbReference type="ARBA" id="ARBA00023027"/>
    </source>
</evidence>
<keyword evidence="3 5" id="KW-0520">NAD</keyword>
<dbReference type="Gene3D" id="1.10.150.210">
    <property type="entry name" value="Phosphoserine phosphatase, domain 2"/>
    <property type="match status" value="1"/>
</dbReference>
<dbReference type="Pfam" id="PF00702">
    <property type="entry name" value="Hydrolase"/>
    <property type="match status" value="1"/>
</dbReference>
<comment type="catalytic activity">
    <reaction evidence="4 6">
        <text>sn-glycerol 3-phosphate + NAD(+) = dihydroxyacetone phosphate + NADH + H(+)</text>
        <dbReference type="Rhea" id="RHEA:11092"/>
        <dbReference type="ChEBI" id="CHEBI:15378"/>
        <dbReference type="ChEBI" id="CHEBI:57540"/>
        <dbReference type="ChEBI" id="CHEBI:57597"/>
        <dbReference type="ChEBI" id="CHEBI:57642"/>
        <dbReference type="ChEBI" id="CHEBI:57945"/>
        <dbReference type="EC" id="1.1.1.8"/>
    </reaction>
</comment>
<comment type="similarity">
    <text evidence="1 5">Belongs to the NAD-dependent glycerol-3-phosphate dehydrogenase family.</text>
</comment>
<accession>A0A7S3U928</accession>
<dbReference type="GO" id="GO:0005975">
    <property type="term" value="P:carbohydrate metabolic process"/>
    <property type="evidence" value="ECO:0007669"/>
    <property type="project" value="InterPro"/>
</dbReference>
<dbReference type="EMBL" id="HBIS01000762">
    <property type="protein sequence ID" value="CAE0606841.1"/>
    <property type="molecule type" value="Transcribed_RNA"/>
</dbReference>
<name>A0A7S3U928_9CHLO</name>
<dbReference type="InterPro" id="IPR036291">
    <property type="entry name" value="NAD(P)-bd_dom_sf"/>
</dbReference>
<evidence type="ECO:0000313" key="9">
    <source>
        <dbReference type="EMBL" id="CAE0606841.1"/>
    </source>
</evidence>
<protein>
    <recommendedName>
        <fullName evidence="6">Glycerol-3-phosphate dehydrogenase [NAD(+)]</fullName>
        <ecNumber evidence="6">1.1.1.8</ecNumber>
    </recommendedName>
</protein>
<organism evidence="9">
    <name type="scientific">Picocystis salinarum</name>
    <dbReference type="NCBI Taxonomy" id="88271"/>
    <lineage>
        <taxon>Eukaryota</taxon>
        <taxon>Viridiplantae</taxon>
        <taxon>Chlorophyta</taxon>
        <taxon>Picocystophyceae</taxon>
        <taxon>Picocystales</taxon>
        <taxon>Picocystaceae</taxon>
        <taxon>Picocystis</taxon>
    </lineage>
</organism>
<dbReference type="Gene3D" id="3.40.50.1000">
    <property type="entry name" value="HAD superfamily/HAD-like"/>
    <property type="match status" value="1"/>
</dbReference>
<gene>
    <name evidence="9" type="ORF">PSAL00342_LOCUS657</name>
</gene>
<dbReference type="GO" id="GO:0005829">
    <property type="term" value="C:cytosol"/>
    <property type="evidence" value="ECO:0007669"/>
    <property type="project" value="TreeGrafter"/>
</dbReference>
<dbReference type="Gene3D" id="3.40.50.720">
    <property type="entry name" value="NAD(P)-binding Rossmann-like Domain"/>
    <property type="match status" value="1"/>
</dbReference>
<feature type="domain" description="Glycerol-3-phosphate dehydrogenase NAD-dependent N-terminal" evidence="7">
    <location>
        <begin position="218"/>
        <end position="384"/>
    </location>
</feature>
<dbReference type="PRINTS" id="PR00077">
    <property type="entry name" value="GPDHDRGNASE"/>
</dbReference>
<dbReference type="FunFam" id="1.10.1040.10:FF:000004">
    <property type="entry name" value="Glycerol-3-phosphate dehydrogenase [NAD(+)]"/>
    <property type="match status" value="1"/>
</dbReference>
<dbReference type="InterPro" id="IPR023214">
    <property type="entry name" value="HAD_sf"/>
</dbReference>
<dbReference type="GO" id="GO:0046168">
    <property type="term" value="P:glycerol-3-phosphate catabolic process"/>
    <property type="evidence" value="ECO:0007669"/>
    <property type="project" value="UniProtKB-UniRule"/>
</dbReference>
<dbReference type="InterPro" id="IPR017751">
    <property type="entry name" value="G3P_DH_NAD-dep_euk"/>
</dbReference>
<dbReference type="Pfam" id="PF01210">
    <property type="entry name" value="NAD_Gly3P_dh_N"/>
    <property type="match status" value="1"/>
</dbReference>
<dbReference type="InterPro" id="IPR006109">
    <property type="entry name" value="G3P_DH_NAD-dep_C"/>
</dbReference>
<evidence type="ECO:0000259" key="8">
    <source>
        <dbReference type="Pfam" id="PF07479"/>
    </source>
</evidence>
<evidence type="ECO:0000256" key="2">
    <source>
        <dbReference type="ARBA" id="ARBA00023002"/>
    </source>
</evidence>
<feature type="domain" description="Glycerol-3-phosphate dehydrogenase NAD-dependent C-terminal" evidence="8">
    <location>
        <begin position="406"/>
        <end position="551"/>
    </location>
</feature>